<dbReference type="RefSeq" id="WP_125847942.1">
    <property type="nucleotide sequence ID" value="NZ_JACHXH010000019.1"/>
</dbReference>
<name>A0A427MFG1_9HYPH</name>
<protein>
    <submittedName>
        <fullName evidence="8">OmpA family protein</fullName>
    </submittedName>
    <submittedName>
        <fullName evidence="7">Outer membrane protein OmpA-like peptidoglycan-associated protein</fullName>
    </submittedName>
</protein>
<keyword evidence="5" id="KW-0732">Signal</keyword>
<evidence type="ECO:0000256" key="4">
    <source>
        <dbReference type="PROSITE-ProRule" id="PRU00473"/>
    </source>
</evidence>
<dbReference type="PROSITE" id="PS51123">
    <property type="entry name" value="OMPA_2"/>
    <property type="match status" value="1"/>
</dbReference>
<feature type="domain" description="OmpA-like" evidence="6">
    <location>
        <begin position="58"/>
        <end position="175"/>
    </location>
</feature>
<proteinExistence type="predicted"/>
<evidence type="ECO:0000259" key="6">
    <source>
        <dbReference type="PROSITE" id="PS51123"/>
    </source>
</evidence>
<evidence type="ECO:0000256" key="2">
    <source>
        <dbReference type="ARBA" id="ARBA00023136"/>
    </source>
</evidence>
<keyword evidence="2 4" id="KW-0472">Membrane</keyword>
<dbReference type="GO" id="GO:0009279">
    <property type="term" value="C:cell outer membrane"/>
    <property type="evidence" value="ECO:0007669"/>
    <property type="project" value="UniProtKB-SubCell"/>
</dbReference>
<dbReference type="AlphaFoldDB" id="A0A427MFG1"/>
<dbReference type="CDD" id="cd07185">
    <property type="entry name" value="OmpA_C-like"/>
    <property type="match status" value="1"/>
</dbReference>
<reference evidence="8 9" key="1">
    <citation type="submission" date="2018-11" db="EMBL/GenBank/DDBJ databases">
        <authorList>
            <person name="Huo Y."/>
        </authorList>
    </citation>
    <scope>NUCLEOTIDE SEQUENCE [LARGE SCALE GENOMIC DNA]</scope>
    <source>
        <strain evidence="8 9">DSM 30132</strain>
    </source>
</reference>
<comment type="caution">
    <text evidence="8">The sequence shown here is derived from an EMBL/GenBank/DDBJ whole genome shotgun (WGS) entry which is preliminary data.</text>
</comment>
<keyword evidence="3" id="KW-0998">Cell outer membrane</keyword>
<dbReference type="InterPro" id="IPR006665">
    <property type="entry name" value="OmpA-like"/>
</dbReference>
<gene>
    <name evidence="8" type="ORF">EFD55_23680</name>
    <name evidence="7" type="ORF">FHS26_004833</name>
</gene>
<dbReference type="Gene3D" id="3.30.1330.60">
    <property type="entry name" value="OmpA-like domain"/>
    <property type="match status" value="1"/>
</dbReference>
<dbReference type="PANTHER" id="PTHR30329">
    <property type="entry name" value="STATOR ELEMENT OF FLAGELLAR MOTOR COMPLEX"/>
    <property type="match status" value="1"/>
</dbReference>
<accession>A0A427MFG1</accession>
<dbReference type="Pfam" id="PF00691">
    <property type="entry name" value="OmpA"/>
    <property type="match status" value="1"/>
</dbReference>
<comment type="subcellular location">
    <subcellularLocation>
        <location evidence="1">Cell outer membrane</location>
    </subcellularLocation>
</comment>
<dbReference type="InterPro" id="IPR006664">
    <property type="entry name" value="OMP_bac"/>
</dbReference>
<evidence type="ECO:0000313" key="10">
    <source>
        <dbReference type="Proteomes" id="UP000518315"/>
    </source>
</evidence>
<evidence type="ECO:0000313" key="9">
    <source>
        <dbReference type="Proteomes" id="UP000277279"/>
    </source>
</evidence>
<dbReference type="SUPFAM" id="SSF103088">
    <property type="entry name" value="OmpA-like"/>
    <property type="match status" value="1"/>
</dbReference>
<dbReference type="InterPro" id="IPR050330">
    <property type="entry name" value="Bact_OuterMem_StrucFunc"/>
</dbReference>
<feature type="signal peptide" evidence="5">
    <location>
        <begin position="1"/>
        <end position="29"/>
    </location>
</feature>
<dbReference type="PANTHER" id="PTHR30329:SF21">
    <property type="entry name" value="LIPOPROTEIN YIAD-RELATED"/>
    <property type="match status" value="1"/>
</dbReference>
<evidence type="ECO:0000256" key="3">
    <source>
        <dbReference type="ARBA" id="ARBA00023237"/>
    </source>
</evidence>
<reference evidence="7 10" key="2">
    <citation type="submission" date="2020-08" db="EMBL/GenBank/DDBJ databases">
        <title>Genomic Encyclopedia of Type Strains, Phase III (KMG-III): the genomes of soil and plant-associated and newly described type strains.</title>
        <authorList>
            <person name="Whitman W."/>
        </authorList>
    </citation>
    <scope>NUCLEOTIDE SEQUENCE [LARGE SCALE GENOMIC DNA]</scope>
    <source>
        <strain evidence="7 10">CECT 4113</strain>
    </source>
</reference>
<dbReference type="EMBL" id="JACHXH010000019">
    <property type="protein sequence ID" value="MBB3137074.1"/>
    <property type="molecule type" value="Genomic_DNA"/>
</dbReference>
<evidence type="ECO:0000313" key="7">
    <source>
        <dbReference type="EMBL" id="MBB3137074.1"/>
    </source>
</evidence>
<feature type="chain" id="PRO_5044603377" evidence="5">
    <location>
        <begin position="30"/>
        <end position="178"/>
    </location>
</feature>
<dbReference type="Proteomes" id="UP000277279">
    <property type="component" value="Unassembled WGS sequence"/>
</dbReference>
<keyword evidence="10" id="KW-1185">Reference proteome</keyword>
<evidence type="ECO:0000313" key="8">
    <source>
        <dbReference type="EMBL" id="RSB66694.1"/>
    </source>
</evidence>
<dbReference type="Proteomes" id="UP000518315">
    <property type="component" value="Unassembled WGS sequence"/>
</dbReference>
<dbReference type="InterPro" id="IPR036737">
    <property type="entry name" value="OmpA-like_sf"/>
</dbReference>
<evidence type="ECO:0000256" key="1">
    <source>
        <dbReference type="ARBA" id="ARBA00004442"/>
    </source>
</evidence>
<dbReference type="EMBL" id="RJJT01000018">
    <property type="protein sequence ID" value="RSB66694.1"/>
    <property type="molecule type" value="Genomic_DNA"/>
</dbReference>
<evidence type="ECO:0000256" key="5">
    <source>
        <dbReference type="SAM" id="SignalP"/>
    </source>
</evidence>
<organism evidence="8 9">
    <name type="scientific">Rhizobium pisi</name>
    <dbReference type="NCBI Taxonomy" id="574561"/>
    <lineage>
        <taxon>Bacteria</taxon>
        <taxon>Pseudomonadati</taxon>
        <taxon>Pseudomonadota</taxon>
        <taxon>Alphaproteobacteria</taxon>
        <taxon>Hyphomicrobiales</taxon>
        <taxon>Rhizobiaceae</taxon>
        <taxon>Rhizobium/Agrobacterium group</taxon>
        <taxon>Rhizobium</taxon>
    </lineage>
</organism>
<dbReference type="OrthoDB" id="9809164at2"/>
<dbReference type="PRINTS" id="PR01021">
    <property type="entry name" value="OMPADOMAIN"/>
</dbReference>
<sequence length="178" mass="19472">MPASTGYKSRLLAAAMLLALTACTTTDVASVEEPPAAPMTGQTNDPAPGFESVKTGSEEDFILNVGRRIYFAQDSAKLDSVAMATLDNQAAWLNRNPSWLIKLQGFADDSGSESKMKTLSQQRADATMAYLASKGVDARRMWARGYGNDREVRDCTERSCKVQNRRVVANLRAQRDES</sequence>